<dbReference type="EMBL" id="KK793416">
    <property type="protein sequence ID" value="KDO36700.1"/>
    <property type="molecule type" value="Genomic_DNA"/>
</dbReference>
<dbReference type="Proteomes" id="UP000027120">
    <property type="component" value="Unassembled WGS sequence"/>
</dbReference>
<reference evidence="1 2" key="1">
    <citation type="submission" date="2014-04" db="EMBL/GenBank/DDBJ databases">
        <authorList>
            <consortium name="International Citrus Genome Consortium"/>
            <person name="Gmitter F."/>
            <person name="Chen C."/>
            <person name="Farmerie W."/>
            <person name="Harkins T."/>
            <person name="Desany B."/>
            <person name="Mohiuddin M."/>
            <person name="Kodira C."/>
            <person name="Borodovsky M."/>
            <person name="Lomsadze A."/>
            <person name="Burns P."/>
            <person name="Jenkins J."/>
            <person name="Prochnik S."/>
            <person name="Shu S."/>
            <person name="Chapman J."/>
            <person name="Pitluck S."/>
            <person name="Schmutz J."/>
            <person name="Rokhsar D."/>
        </authorList>
    </citation>
    <scope>NUCLEOTIDE SEQUENCE</scope>
</reference>
<protein>
    <submittedName>
        <fullName evidence="1">Uncharacterized protein</fullName>
    </submittedName>
</protein>
<gene>
    <name evidence="1" type="ORF">CISIN_1g035280mg</name>
</gene>
<dbReference type="AlphaFoldDB" id="A0A067D5C3"/>
<evidence type="ECO:0000313" key="2">
    <source>
        <dbReference type="Proteomes" id="UP000027120"/>
    </source>
</evidence>
<keyword evidence="2" id="KW-1185">Reference proteome</keyword>
<organism evidence="1 2">
    <name type="scientific">Citrus sinensis</name>
    <name type="common">Sweet orange</name>
    <name type="synonym">Citrus aurantium var. sinensis</name>
    <dbReference type="NCBI Taxonomy" id="2711"/>
    <lineage>
        <taxon>Eukaryota</taxon>
        <taxon>Viridiplantae</taxon>
        <taxon>Streptophyta</taxon>
        <taxon>Embryophyta</taxon>
        <taxon>Tracheophyta</taxon>
        <taxon>Spermatophyta</taxon>
        <taxon>Magnoliopsida</taxon>
        <taxon>eudicotyledons</taxon>
        <taxon>Gunneridae</taxon>
        <taxon>Pentapetalae</taxon>
        <taxon>rosids</taxon>
        <taxon>malvids</taxon>
        <taxon>Sapindales</taxon>
        <taxon>Rutaceae</taxon>
        <taxon>Aurantioideae</taxon>
        <taxon>Citrus</taxon>
    </lineage>
</organism>
<proteinExistence type="predicted"/>
<accession>A0A067D5C3</accession>
<sequence>MDRIKEDTFKAEVFHCHSKKKKMDLKKKEVVRLKPTLFADEDHVLCVLMKLMEGGLLNDLILKNKKPQT</sequence>
<evidence type="ECO:0000313" key="1">
    <source>
        <dbReference type="EMBL" id="KDO36700.1"/>
    </source>
</evidence>
<dbReference type="SMR" id="A0A067D5C3"/>
<name>A0A067D5C3_CITSI</name>